<name>A0ABD1D5M6_CULPP</name>
<evidence type="ECO:0000256" key="8">
    <source>
        <dbReference type="ARBA" id="ARBA00022833"/>
    </source>
</evidence>
<evidence type="ECO:0000256" key="4">
    <source>
        <dbReference type="ARBA" id="ARBA00014999"/>
    </source>
</evidence>
<evidence type="ECO:0000313" key="15">
    <source>
        <dbReference type="Proteomes" id="UP001562425"/>
    </source>
</evidence>
<dbReference type="Gene3D" id="3.30.60.90">
    <property type="match status" value="1"/>
</dbReference>
<comment type="caution">
    <text evidence="14">The sequence shown here is derived from an EMBL/GenBank/DDBJ whole genome shotgun (WGS) entry which is preliminary data.</text>
</comment>
<comment type="similarity">
    <text evidence="3">Belongs to the KCMF1 family.</text>
</comment>
<dbReference type="InterPro" id="IPR043145">
    <property type="entry name" value="Znf_ZZ_sf"/>
</dbReference>
<dbReference type="SMART" id="SM00355">
    <property type="entry name" value="ZnF_C2H2"/>
    <property type="match status" value="4"/>
</dbReference>
<dbReference type="EMBL" id="JBEHCU010007381">
    <property type="protein sequence ID" value="KAL1394921.1"/>
    <property type="molecule type" value="Genomic_DNA"/>
</dbReference>
<evidence type="ECO:0000259" key="13">
    <source>
        <dbReference type="PROSITE" id="PS50157"/>
    </source>
</evidence>
<keyword evidence="6" id="KW-0967">Endosome</keyword>
<dbReference type="SMART" id="SM00291">
    <property type="entry name" value="ZnF_ZZ"/>
    <property type="match status" value="1"/>
</dbReference>
<evidence type="ECO:0000256" key="9">
    <source>
        <dbReference type="ARBA" id="ARBA00023228"/>
    </source>
</evidence>
<dbReference type="Pfam" id="PF05605">
    <property type="entry name" value="zf-Di19"/>
    <property type="match status" value="2"/>
</dbReference>
<dbReference type="PROSITE" id="PS50157">
    <property type="entry name" value="ZINC_FINGER_C2H2_2"/>
    <property type="match status" value="1"/>
</dbReference>
<dbReference type="GO" id="GO:0005770">
    <property type="term" value="C:late endosome"/>
    <property type="evidence" value="ECO:0007669"/>
    <property type="project" value="UniProtKB-SubCell"/>
</dbReference>
<dbReference type="InterPro" id="IPR051438">
    <property type="entry name" value="RNF_E3_ubiq-protein_ligase"/>
</dbReference>
<evidence type="ECO:0000256" key="2">
    <source>
        <dbReference type="ARBA" id="ARBA00004603"/>
    </source>
</evidence>
<keyword evidence="8" id="KW-0862">Zinc</keyword>
<keyword evidence="5" id="KW-0479">Metal-binding</keyword>
<feature type="domain" description="ZZ-type" evidence="12">
    <location>
        <begin position="112"/>
        <end position="168"/>
    </location>
</feature>
<feature type="domain" description="RING-type" evidence="11">
    <location>
        <begin position="257"/>
        <end position="300"/>
    </location>
</feature>
<reference evidence="14 15" key="1">
    <citation type="submission" date="2024-05" db="EMBL/GenBank/DDBJ databases">
        <title>Culex pipiens pipiens assembly and annotation.</title>
        <authorList>
            <person name="Alout H."/>
            <person name="Durand T."/>
        </authorList>
    </citation>
    <scope>NUCLEOTIDE SEQUENCE [LARGE SCALE GENOMIC DNA]</scope>
    <source>
        <strain evidence="14">HA-2024</strain>
        <tissue evidence="14">Whole body</tissue>
    </source>
</reference>
<dbReference type="PROSITE" id="PS00028">
    <property type="entry name" value="ZINC_FINGER_C2H2_1"/>
    <property type="match status" value="1"/>
</dbReference>
<evidence type="ECO:0000313" key="14">
    <source>
        <dbReference type="EMBL" id="KAL1394921.1"/>
    </source>
</evidence>
<comment type="subcellular location">
    <subcellularLocation>
        <location evidence="2">Late endosome</location>
    </subcellularLocation>
    <subcellularLocation>
        <location evidence="1">Lysosome</location>
    </subcellularLocation>
</comment>
<dbReference type="PANTHER" id="PTHR46016:SF1">
    <property type="entry name" value="RING-TYPE DOMAIN-CONTAINING PROTEIN"/>
    <property type="match status" value="1"/>
</dbReference>
<evidence type="ECO:0000256" key="10">
    <source>
        <dbReference type="PROSITE-ProRule" id="PRU00228"/>
    </source>
</evidence>
<dbReference type="Pfam" id="PF00569">
    <property type="entry name" value="ZZ"/>
    <property type="match status" value="1"/>
</dbReference>
<accession>A0ABD1D5M6</accession>
<evidence type="ECO:0000256" key="1">
    <source>
        <dbReference type="ARBA" id="ARBA00004371"/>
    </source>
</evidence>
<evidence type="ECO:0000256" key="7">
    <source>
        <dbReference type="ARBA" id="ARBA00022771"/>
    </source>
</evidence>
<sequence>MADVYREIDCSICHEKDIKWSHFVCLPVLSQQDFFKYVNSVVPPEDDIRLCCPYCGIWIQTEAKLLKHCQIKHDGDGDRVRCPVCVTFCTLEQSLSFEMFIDHLKKGHCERGRFMFCNTCRKTPILENHHSCLICNDYDLCENCHKAKKHNQTHMPYHPMQPVLPKKLYAALKTSSFNIYRCPFCGENEFSAQGLSDHCRELHVESQAIRVRCPICSVNRSPFKEYYLLKDSLLDHLKNYHGILPKEYNPEQEINHCPICLSKLAGGTARKNYFQCIHNKFHEKCIQDWLAISSTCPECRANRID</sequence>
<dbReference type="Proteomes" id="UP001562425">
    <property type="component" value="Unassembled WGS sequence"/>
</dbReference>
<protein>
    <recommendedName>
        <fullName evidence="4">E3 ubiquitin-protein ligase KCMF1</fullName>
    </recommendedName>
</protein>
<dbReference type="GO" id="GO:0008270">
    <property type="term" value="F:zinc ion binding"/>
    <property type="evidence" value="ECO:0007669"/>
    <property type="project" value="UniProtKB-KW"/>
</dbReference>
<evidence type="ECO:0000256" key="5">
    <source>
        <dbReference type="ARBA" id="ARBA00022723"/>
    </source>
</evidence>
<dbReference type="PANTHER" id="PTHR46016">
    <property type="entry name" value="ZINC FINGER, RING/FYVE/PHD-TYPE"/>
    <property type="match status" value="1"/>
</dbReference>
<evidence type="ECO:0000259" key="12">
    <source>
        <dbReference type="PROSITE" id="PS50135"/>
    </source>
</evidence>
<gene>
    <name evidence="14" type="ORF">pipiens_011601</name>
</gene>
<dbReference type="PROSITE" id="PS50135">
    <property type="entry name" value="ZF_ZZ_2"/>
    <property type="match status" value="1"/>
</dbReference>
<dbReference type="Pfam" id="PF13639">
    <property type="entry name" value="zf-RING_2"/>
    <property type="match status" value="1"/>
</dbReference>
<dbReference type="SUPFAM" id="SSF57850">
    <property type="entry name" value="RING/U-box"/>
    <property type="match status" value="2"/>
</dbReference>
<proteinExistence type="inferred from homology"/>
<dbReference type="SMART" id="SM00184">
    <property type="entry name" value="RING"/>
    <property type="match status" value="1"/>
</dbReference>
<dbReference type="GO" id="GO:0005764">
    <property type="term" value="C:lysosome"/>
    <property type="evidence" value="ECO:0007669"/>
    <property type="project" value="UniProtKB-SubCell"/>
</dbReference>
<keyword evidence="9" id="KW-0458">Lysosome</keyword>
<evidence type="ECO:0000256" key="6">
    <source>
        <dbReference type="ARBA" id="ARBA00022753"/>
    </source>
</evidence>
<dbReference type="PROSITE" id="PS50089">
    <property type="entry name" value="ZF_RING_2"/>
    <property type="match status" value="1"/>
</dbReference>
<evidence type="ECO:0000259" key="11">
    <source>
        <dbReference type="PROSITE" id="PS50089"/>
    </source>
</evidence>
<keyword evidence="15" id="KW-1185">Reference proteome</keyword>
<feature type="domain" description="C2H2-type" evidence="13">
    <location>
        <begin position="180"/>
        <end position="208"/>
    </location>
</feature>
<dbReference type="InterPro" id="IPR013087">
    <property type="entry name" value="Znf_C2H2_type"/>
</dbReference>
<dbReference type="InterPro" id="IPR001841">
    <property type="entry name" value="Znf_RING"/>
</dbReference>
<evidence type="ECO:0000256" key="3">
    <source>
        <dbReference type="ARBA" id="ARBA00010938"/>
    </source>
</evidence>
<organism evidence="14 15">
    <name type="scientific">Culex pipiens pipiens</name>
    <name type="common">Northern house mosquito</name>
    <dbReference type="NCBI Taxonomy" id="38569"/>
    <lineage>
        <taxon>Eukaryota</taxon>
        <taxon>Metazoa</taxon>
        <taxon>Ecdysozoa</taxon>
        <taxon>Arthropoda</taxon>
        <taxon>Hexapoda</taxon>
        <taxon>Insecta</taxon>
        <taxon>Pterygota</taxon>
        <taxon>Neoptera</taxon>
        <taxon>Endopterygota</taxon>
        <taxon>Diptera</taxon>
        <taxon>Nematocera</taxon>
        <taxon>Culicoidea</taxon>
        <taxon>Culicidae</taxon>
        <taxon>Culicinae</taxon>
        <taxon>Culicini</taxon>
        <taxon>Culex</taxon>
        <taxon>Culex</taxon>
    </lineage>
</organism>
<dbReference type="AlphaFoldDB" id="A0ABD1D5M6"/>
<dbReference type="InterPro" id="IPR008598">
    <property type="entry name" value="Di19_Zn-bd"/>
</dbReference>
<dbReference type="Gene3D" id="3.30.40.10">
    <property type="entry name" value="Zinc/RING finger domain, C3HC4 (zinc finger)"/>
    <property type="match status" value="1"/>
</dbReference>
<dbReference type="InterPro" id="IPR000433">
    <property type="entry name" value="Znf_ZZ"/>
</dbReference>
<dbReference type="InterPro" id="IPR013083">
    <property type="entry name" value="Znf_RING/FYVE/PHD"/>
</dbReference>
<keyword evidence="7 10" id="KW-0863">Zinc-finger</keyword>